<dbReference type="EMBL" id="UINC01002990">
    <property type="protein sequence ID" value="SVA02294.1"/>
    <property type="molecule type" value="Genomic_DNA"/>
</dbReference>
<dbReference type="Gene3D" id="3.90.226.10">
    <property type="entry name" value="2-enoyl-CoA Hydratase, Chain A, domain 1"/>
    <property type="match status" value="2"/>
</dbReference>
<dbReference type="InterPro" id="IPR011763">
    <property type="entry name" value="COA_CT_C"/>
</dbReference>
<evidence type="ECO:0000256" key="1">
    <source>
        <dbReference type="ARBA" id="ARBA00006102"/>
    </source>
</evidence>
<dbReference type="SUPFAM" id="SSF52096">
    <property type="entry name" value="ClpP/crotonase"/>
    <property type="match status" value="2"/>
</dbReference>
<dbReference type="PROSITE" id="PS50980">
    <property type="entry name" value="COA_CT_NTER"/>
    <property type="match status" value="1"/>
</dbReference>
<feature type="domain" description="CoA carboxyltransferase C-terminal" evidence="3">
    <location>
        <begin position="274"/>
        <end position="521"/>
    </location>
</feature>
<sequence>MGGLVPMATIMAEQVDRIEDLRRRKSMAEAGGGQGRISAQHAKGKMTARERVELLLDKGSFLEVDALVEHRCRDFDMDRNVISGDGVVCGHGTIDGRLVYCFAQDFTVYGGSLGEMHGLKICKILDMALKTGAPIIGLNDSGGARIQEGVASLGSYAEIFFRNVRASGVIPQISVIMGPCAGGAVYSPAITDFVVMVDKTAHMFITGPEVIKTVTNEEVSFEELGGASTHATRSGVTHFTAEDDEGAIGIARELVGLLPSNNLEKAPVLMTDDSFDRACEALDNLVPEDSSQPYDMLLAVEEVLDRGSFLEVQADFATNIITGFGRLGGHTIGVVANQPMFLAGCLDIDASIKAARFVRFCDAFNIPLLTFVDVPGFLPGASQEWGGIIRHGAKLLYAFAEATVPKLTVITRKAYGGAYDVMSSKHIRGDYNIAWPSAELAVMGAQGAVQIIHRKRIESSKNPEQERGRLVDDYSETFANPYKAAALGYLDDVVQPLETRAALTRALGALLEKEEARPAKKHGNIPL</sequence>
<dbReference type="InterPro" id="IPR011762">
    <property type="entry name" value="COA_CT_N"/>
</dbReference>
<dbReference type="PROSITE" id="PS50989">
    <property type="entry name" value="COA_CT_CTER"/>
    <property type="match status" value="1"/>
</dbReference>
<name>A0A381SFP5_9ZZZZ</name>
<protein>
    <recommendedName>
        <fullName evidence="5">CoA carboxyltransferase N-terminal domain-containing protein</fullName>
    </recommendedName>
</protein>
<dbReference type="InterPro" id="IPR029045">
    <property type="entry name" value="ClpP/crotonase-like_dom_sf"/>
</dbReference>
<evidence type="ECO:0000313" key="4">
    <source>
        <dbReference type="EMBL" id="SVA02294.1"/>
    </source>
</evidence>
<evidence type="ECO:0000259" key="3">
    <source>
        <dbReference type="PROSITE" id="PS50989"/>
    </source>
</evidence>
<dbReference type="PANTHER" id="PTHR43842">
    <property type="entry name" value="PROPIONYL-COA CARBOXYLASE BETA CHAIN"/>
    <property type="match status" value="1"/>
</dbReference>
<evidence type="ECO:0008006" key="5">
    <source>
        <dbReference type="Google" id="ProtNLM"/>
    </source>
</evidence>
<dbReference type="GO" id="GO:0006633">
    <property type="term" value="P:fatty acid biosynthetic process"/>
    <property type="evidence" value="ECO:0007669"/>
    <property type="project" value="InterPro"/>
</dbReference>
<accession>A0A381SFP5</accession>
<dbReference type="GO" id="GO:0009317">
    <property type="term" value="C:acetyl-CoA carboxylase complex"/>
    <property type="evidence" value="ECO:0007669"/>
    <property type="project" value="InterPro"/>
</dbReference>
<dbReference type="InterPro" id="IPR034733">
    <property type="entry name" value="AcCoA_carboxyl_beta"/>
</dbReference>
<dbReference type="FunFam" id="3.90.226.10:FF:000017">
    <property type="entry name" value="Propionyl-CoA carboxylase subunit beta 5"/>
    <property type="match status" value="1"/>
</dbReference>
<dbReference type="GO" id="GO:0004658">
    <property type="term" value="F:propionyl-CoA carboxylase activity"/>
    <property type="evidence" value="ECO:0007669"/>
    <property type="project" value="TreeGrafter"/>
</dbReference>
<dbReference type="PRINTS" id="PR01070">
    <property type="entry name" value="ACCCTRFRASEB"/>
</dbReference>
<organism evidence="4">
    <name type="scientific">marine metagenome</name>
    <dbReference type="NCBI Taxonomy" id="408172"/>
    <lineage>
        <taxon>unclassified sequences</taxon>
        <taxon>metagenomes</taxon>
        <taxon>ecological metagenomes</taxon>
    </lineage>
</organism>
<reference evidence="4" key="1">
    <citation type="submission" date="2018-05" db="EMBL/GenBank/DDBJ databases">
        <authorList>
            <person name="Lanie J.A."/>
            <person name="Ng W.-L."/>
            <person name="Kazmierczak K.M."/>
            <person name="Andrzejewski T.M."/>
            <person name="Davidsen T.M."/>
            <person name="Wayne K.J."/>
            <person name="Tettelin H."/>
            <person name="Glass J.I."/>
            <person name="Rusch D."/>
            <person name="Podicherti R."/>
            <person name="Tsui H.-C.T."/>
            <person name="Winkler M.E."/>
        </authorList>
    </citation>
    <scope>NUCLEOTIDE SEQUENCE</scope>
</reference>
<dbReference type="AlphaFoldDB" id="A0A381SFP5"/>
<dbReference type="InterPro" id="IPR051047">
    <property type="entry name" value="AccD/PCCB"/>
</dbReference>
<dbReference type="PANTHER" id="PTHR43842:SF2">
    <property type="entry name" value="PROPIONYL-COA CARBOXYLASE BETA CHAIN, MITOCHONDRIAL"/>
    <property type="match status" value="1"/>
</dbReference>
<dbReference type="Pfam" id="PF01039">
    <property type="entry name" value="Carboxyl_trans"/>
    <property type="match status" value="1"/>
</dbReference>
<proteinExistence type="inferred from homology"/>
<evidence type="ECO:0000259" key="2">
    <source>
        <dbReference type="PROSITE" id="PS50980"/>
    </source>
</evidence>
<gene>
    <name evidence="4" type="ORF">METZ01_LOCUS55148</name>
</gene>
<dbReference type="InterPro" id="IPR000438">
    <property type="entry name" value="Acetyl_CoA_COase_Trfase_b_su"/>
</dbReference>
<comment type="similarity">
    <text evidence="1">Belongs to the AccD/PCCB family.</text>
</comment>
<dbReference type="FunFam" id="3.90.226.10:FF:000016">
    <property type="entry name" value="Propionyl-CoA carboxylase, beta subunit"/>
    <property type="match status" value="1"/>
</dbReference>
<feature type="domain" description="CoA carboxyltransferase N-terminal" evidence="2">
    <location>
        <begin position="14"/>
        <end position="270"/>
    </location>
</feature>
<dbReference type="GO" id="GO:0003989">
    <property type="term" value="F:acetyl-CoA carboxylase activity"/>
    <property type="evidence" value="ECO:0007669"/>
    <property type="project" value="InterPro"/>
</dbReference>